<reference evidence="1" key="1">
    <citation type="submission" date="2021-01" db="EMBL/GenBank/DDBJ databases">
        <title>Chromosome-level genome assembly of a human fungal pathogen reveals clustering of transcriptionally co-regulated genes.</title>
        <authorList>
            <person name="Voorhies M."/>
            <person name="Cohen S."/>
            <person name="Shea T.P."/>
            <person name="Petrus S."/>
            <person name="Munoz J.F."/>
            <person name="Poplawski S."/>
            <person name="Goldman W.E."/>
            <person name="Michael T."/>
            <person name="Cuomo C.A."/>
            <person name="Sil A."/>
            <person name="Beyhan S."/>
        </authorList>
    </citation>
    <scope>NUCLEOTIDE SEQUENCE</scope>
    <source>
        <strain evidence="1">WU24</strain>
    </source>
</reference>
<dbReference type="EMBL" id="CP069111">
    <property type="protein sequence ID" value="QSS62112.1"/>
    <property type="molecule type" value="Genomic_DNA"/>
</dbReference>
<dbReference type="Proteomes" id="UP000663671">
    <property type="component" value="Chromosome 5"/>
</dbReference>
<organism evidence="1 2">
    <name type="scientific">Ajellomyces capsulatus</name>
    <name type="common">Darling's disease fungus</name>
    <name type="synonym">Histoplasma capsulatum</name>
    <dbReference type="NCBI Taxonomy" id="5037"/>
    <lineage>
        <taxon>Eukaryota</taxon>
        <taxon>Fungi</taxon>
        <taxon>Dikarya</taxon>
        <taxon>Ascomycota</taxon>
        <taxon>Pezizomycotina</taxon>
        <taxon>Eurotiomycetes</taxon>
        <taxon>Eurotiomycetidae</taxon>
        <taxon>Onygenales</taxon>
        <taxon>Ajellomycetaceae</taxon>
        <taxon>Histoplasma</taxon>
    </lineage>
</organism>
<protein>
    <submittedName>
        <fullName evidence="1">Uncharacterized protein</fullName>
    </submittedName>
</protein>
<feature type="non-terminal residue" evidence="1">
    <location>
        <position position="15"/>
    </location>
</feature>
<dbReference type="VEuPathDB" id="FungiDB:I7I51_04289"/>
<sequence>PCVARASAKSRNRCR</sequence>
<accession>A0A8A1MC82</accession>
<name>A0A8A1MC82_AJECA</name>
<proteinExistence type="predicted"/>
<evidence type="ECO:0000313" key="2">
    <source>
        <dbReference type="Proteomes" id="UP000663671"/>
    </source>
</evidence>
<evidence type="ECO:0000313" key="1">
    <source>
        <dbReference type="EMBL" id="QSS62112.1"/>
    </source>
</evidence>
<gene>
    <name evidence="1" type="ORF">I7I51_04289</name>
</gene>